<protein>
    <recommendedName>
        <fullName evidence="4">Extracellular solute-binding protein</fullName>
    </recommendedName>
</protein>
<evidence type="ECO:0000313" key="2">
    <source>
        <dbReference type="EMBL" id="EHI60844.1"/>
    </source>
</evidence>
<reference evidence="2 3" key="1">
    <citation type="submission" date="2011-08" db="EMBL/GenBank/DDBJ databases">
        <title>The Genome Sequence of Clostridium hathewayi WAL-18680.</title>
        <authorList>
            <consortium name="The Broad Institute Genome Sequencing Platform"/>
            <person name="Earl A."/>
            <person name="Ward D."/>
            <person name="Feldgarden M."/>
            <person name="Gevers D."/>
            <person name="Finegold S.M."/>
            <person name="Summanen P.H."/>
            <person name="Molitoris D.R."/>
            <person name="Song M."/>
            <person name="Daigneault M."/>
            <person name="Allen-Vercoe E."/>
            <person name="Young S.K."/>
            <person name="Zeng Q."/>
            <person name="Gargeya S."/>
            <person name="Fitzgerald M."/>
            <person name="Haas B."/>
            <person name="Abouelleil A."/>
            <person name="Alvarado L."/>
            <person name="Arachchi H.M."/>
            <person name="Berlin A."/>
            <person name="Brown A."/>
            <person name="Chapman S.B."/>
            <person name="Chen Z."/>
            <person name="Dunbar C."/>
            <person name="Freedman E."/>
            <person name="Gearin G."/>
            <person name="Gellesch M."/>
            <person name="Goldberg J."/>
            <person name="Griggs A."/>
            <person name="Gujja S."/>
            <person name="Heiman D."/>
            <person name="Howarth C."/>
            <person name="Larson L."/>
            <person name="Lui A."/>
            <person name="MacDonald P.J.P."/>
            <person name="Montmayeur A."/>
            <person name="Murphy C."/>
            <person name="Neiman D."/>
            <person name="Pearson M."/>
            <person name="Priest M."/>
            <person name="Roberts A."/>
            <person name="Saif S."/>
            <person name="Shea T."/>
            <person name="Shenoy N."/>
            <person name="Sisk P."/>
            <person name="Stolte C."/>
            <person name="Sykes S."/>
            <person name="Wortman J."/>
            <person name="Nusbaum C."/>
            <person name="Birren B."/>
        </authorList>
    </citation>
    <scope>NUCLEOTIDE SEQUENCE [LARGE SCALE GENOMIC DNA]</scope>
    <source>
        <strain evidence="2 3">WAL-18680</strain>
    </source>
</reference>
<dbReference type="InterPro" id="IPR050490">
    <property type="entry name" value="Bact_solute-bd_prot1"/>
</dbReference>
<dbReference type="PATRIC" id="fig|742737.3.peg.1229"/>
<dbReference type="Proteomes" id="UP000005384">
    <property type="component" value="Unassembled WGS sequence"/>
</dbReference>
<evidence type="ECO:0000313" key="3">
    <source>
        <dbReference type="Proteomes" id="UP000005384"/>
    </source>
</evidence>
<dbReference type="InterPro" id="IPR006059">
    <property type="entry name" value="SBP"/>
</dbReference>
<comment type="caution">
    <text evidence="2">The sequence shown here is derived from an EMBL/GenBank/DDBJ whole genome shotgun (WGS) entry which is preliminary data.</text>
</comment>
<dbReference type="OrthoDB" id="383937at2"/>
<organism evidence="2 3">
    <name type="scientific">Hungatella hathewayi WAL-18680</name>
    <dbReference type="NCBI Taxonomy" id="742737"/>
    <lineage>
        <taxon>Bacteria</taxon>
        <taxon>Bacillati</taxon>
        <taxon>Bacillota</taxon>
        <taxon>Clostridia</taxon>
        <taxon>Lachnospirales</taxon>
        <taxon>Lachnospiraceae</taxon>
        <taxon>Hungatella</taxon>
    </lineage>
</organism>
<name>G5ICJ4_9FIRM</name>
<dbReference type="Gene3D" id="3.40.190.10">
    <property type="entry name" value="Periplasmic binding protein-like II"/>
    <property type="match status" value="1"/>
</dbReference>
<keyword evidence="1" id="KW-0732">Signal</keyword>
<dbReference type="Pfam" id="PF01547">
    <property type="entry name" value="SBP_bac_1"/>
    <property type="match status" value="1"/>
</dbReference>
<dbReference type="SUPFAM" id="SSF53850">
    <property type="entry name" value="Periplasmic binding protein-like II"/>
    <property type="match status" value="1"/>
</dbReference>
<accession>G5ICJ4</accession>
<evidence type="ECO:0008006" key="4">
    <source>
        <dbReference type="Google" id="ProtNLM"/>
    </source>
</evidence>
<keyword evidence="3" id="KW-1185">Reference proteome</keyword>
<proteinExistence type="predicted"/>
<feature type="signal peptide" evidence="1">
    <location>
        <begin position="1"/>
        <end position="22"/>
    </location>
</feature>
<feature type="chain" id="PRO_5039096270" description="Extracellular solute-binding protein" evidence="1">
    <location>
        <begin position="23"/>
        <end position="471"/>
    </location>
</feature>
<dbReference type="RefSeq" id="WP_006779206.1">
    <property type="nucleotide sequence ID" value="NZ_CP040506.1"/>
</dbReference>
<dbReference type="PANTHER" id="PTHR43649">
    <property type="entry name" value="ARABINOSE-BINDING PROTEIN-RELATED"/>
    <property type="match status" value="1"/>
</dbReference>
<sequence>MKRRGRVTALVMASAMILSVLGGCGSPAKTDTTAAPEAGNTTAAAAGDTTAAAEGGQKTEPGKTVTLRMWGGVPAEAGPQQVCDNFNELYKDKGIQVEYERFVNDDTGNLKLETNLLSGTGVDIYMTYTPDVLAKRAGGNMALDLSELMARDGFDLTTYFGTMAESFYVDGKPYSVPTKLDQYGIVINKDMFDEAGIPVPTDWTYDEFREIAKKLTHGEGQDKVYGMFWNSQQDLTYLFSYLVAQTNGGDPMYLSETETSFQDPVVIKSVELLNNMMNVDKTSPTHTDSMTQKLSQEGMFLTGKCAMTVGPWMVRSIKDTATYPHDFTTAFAPYPVVEKGQRNFTQGGYGDHLCINPKSENIDAAWEFVKWYATEGMLPVTSGGRIPASNTFDPEEVARVFLEGAEDHIDMETSMKVLITPADNYAVPSITNHIAEVKKVAVEELEKIFIGQETVEDGMAKAKERADALLK</sequence>
<dbReference type="AlphaFoldDB" id="G5ICJ4"/>
<dbReference type="EMBL" id="ADLN01000011">
    <property type="protein sequence ID" value="EHI60844.1"/>
    <property type="molecule type" value="Genomic_DNA"/>
</dbReference>
<dbReference type="CDD" id="cd13585">
    <property type="entry name" value="PBP2_TMBP_like"/>
    <property type="match status" value="1"/>
</dbReference>
<dbReference type="PANTHER" id="PTHR43649:SF12">
    <property type="entry name" value="DIACETYLCHITOBIOSE BINDING PROTEIN DASA"/>
    <property type="match status" value="1"/>
</dbReference>
<dbReference type="PROSITE" id="PS51257">
    <property type="entry name" value="PROKAR_LIPOPROTEIN"/>
    <property type="match status" value="1"/>
</dbReference>
<evidence type="ECO:0000256" key="1">
    <source>
        <dbReference type="SAM" id="SignalP"/>
    </source>
</evidence>
<gene>
    <name evidence="2" type="ORF">HMPREF9473_01221</name>
</gene>
<dbReference type="HOGENOM" id="CLU_031285_10_5_9"/>